<dbReference type="Pfam" id="PF01370">
    <property type="entry name" value="Epimerase"/>
    <property type="match status" value="1"/>
</dbReference>
<comment type="similarity">
    <text evidence="1">Belongs to the NAD(P)-dependent epimerase/dehydratase family.</text>
</comment>
<evidence type="ECO:0000313" key="4">
    <source>
        <dbReference type="Proteomes" id="UP001185028"/>
    </source>
</evidence>
<dbReference type="EMBL" id="JAVDQH010000002">
    <property type="protein sequence ID" value="MDR6242559.1"/>
    <property type="molecule type" value="Genomic_DNA"/>
</dbReference>
<accession>A0ABU1ITH5</accession>
<comment type="caution">
    <text evidence="3">The sequence shown here is derived from an EMBL/GenBank/DDBJ whole genome shotgun (WGS) entry which is preliminary data.</text>
</comment>
<keyword evidence="3" id="KW-0413">Isomerase</keyword>
<name>A0ABU1ITH5_9BACL</name>
<dbReference type="Gene3D" id="3.40.50.720">
    <property type="entry name" value="NAD(P)-binding Rossmann-like Domain"/>
    <property type="match status" value="1"/>
</dbReference>
<keyword evidence="4" id="KW-1185">Reference proteome</keyword>
<organism evidence="3 4">
    <name type="scientific">Paenibacillus hunanensis</name>
    <dbReference type="NCBI Taxonomy" id="539262"/>
    <lineage>
        <taxon>Bacteria</taxon>
        <taxon>Bacillati</taxon>
        <taxon>Bacillota</taxon>
        <taxon>Bacilli</taxon>
        <taxon>Bacillales</taxon>
        <taxon>Paenibacillaceae</taxon>
        <taxon>Paenibacillus</taxon>
    </lineage>
</organism>
<protein>
    <submittedName>
        <fullName evidence="3">UDP-glucose 4-epimerase</fullName>
        <ecNumber evidence="3">5.1.3.2</ecNumber>
    </submittedName>
</protein>
<dbReference type="InterPro" id="IPR036291">
    <property type="entry name" value="NAD(P)-bd_dom_sf"/>
</dbReference>
<dbReference type="RefSeq" id="WP_188774078.1">
    <property type="nucleotide sequence ID" value="NZ_BMMB01000002.1"/>
</dbReference>
<dbReference type="Proteomes" id="UP001185028">
    <property type="component" value="Unassembled WGS sequence"/>
</dbReference>
<sequence length="306" mass="33958">MKILVTGGAGFIGSHIVDELLLQGNEVAIVDNLSTGKSVNLNEQAKFYHIDIVSDQLQDVFTDFQPEVVFHLAAQVDVNRSLENPILDQQYNIGGCVNLLECCRRSGVKKIVYSSSAAVYGVPQYSPIDESHPITPISFYGISKFTPEMYIKTYSDLYNIDYAVLRYSNAYGPRQSSEGEGGVISIFVDQMLANNDVKIFGDGSQTRDFIFVKDIVTANLAALDIQTNIIVNISTNQKISLNDLFITIKRLTDYPKEVIYCDKRAGDIQESCLANEEAGRLLGWSPSFNLESGLSETIEYNKCLSK</sequence>
<dbReference type="GO" id="GO:0003978">
    <property type="term" value="F:UDP-glucose 4-epimerase activity"/>
    <property type="evidence" value="ECO:0007669"/>
    <property type="project" value="UniProtKB-EC"/>
</dbReference>
<feature type="domain" description="NAD-dependent epimerase/dehydratase" evidence="2">
    <location>
        <begin position="3"/>
        <end position="233"/>
    </location>
</feature>
<evidence type="ECO:0000259" key="2">
    <source>
        <dbReference type="Pfam" id="PF01370"/>
    </source>
</evidence>
<evidence type="ECO:0000313" key="3">
    <source>
        <dbReference type="EMBL" id="MDR6242559.1"/>
    </source>
</evidence>
<proteinExistence type="inferred from homology"/>
<dbReference type="EC" id="5.1.3.2" evidence="3"/>
<reference evidence="3 4" key="1">
    <citation type="submission" date="2023-07" db="EMBL/GenBank/DDBJ databases">
        <title>Genomic Encyclopedia of Type Strains, Phase IV (KMG-IV): sequencing the most valuable type-strain genomes for metagenomic binning, comparative biology and taxonomic classification.</title>
        <authorList>
            <person name="Goeker M."/>
        </authorList>
    </citation>
    <scope>NUCLEOTIDE SEQUENCE [LARGE SCALE GENOMIC DNA]</scope>
    <source>
        <strain evidence="3 4">DSM 22170</strain>
    </source>
</reference>
<dbReference type="InterPro" id="IPR001509">
    <property type="entry name" value="Epimerase_deHydtase"/>
</dbReference>
<gene>
    <name evidence="3" type="ORF">JOC58_000443</name>
</gene>
<dbReference type="SUPFAM" id="SSF51735">
    <property type="entry name" value="NAD(P)-binding Rossmann-fold domains"/>
    <property type="match status" value="1"/>
</dbReference>
<dbReference type="Gene3D" id="3.90.25.10">
    <property type="entry name" value="UDP-galactose 4-epimerase, domain 1"/>
    <property type="match status" value="1"/>
</dbReference>
<dbReference type="PANTHER" id="PTHR43000">
    <property type="entry name" value="DTDP-D-GLUCOSE 4,6-DEHYDRATASE-RELATED"/>
    <property type="match status" value="1"/>
</dbReference>
<evidence type="ECO:0000256" key="1">
    <source>
        <dbReference type="ARBA" id="ARBA00007637"/>
    </source>
</evidence>